<dbReference type="EMBL" id="JBCGBO010000003">
    <property type="protein sequence ID" value="KAK9213734.1"/>
    <property type="molecule type" value="Genomic_DNA"/>
</dbReference>
<evidence type="ECO:0000259" key="1">
    <source>
        <dbReference type="Pfam" id="PF00155"/>
    </source>
</evidence>
<protein>
    <recommendedName>
        <fullName evidence="1">Aminotransferase class I/classII large domain-containing protein</fullName>
    </recommendedName>
</protein>
<dbReference type="PANTHER" id="PTHR47087:SF1">
    <property type="entry name" value="METHIONINE S-METHYLTRANSFERASE"/>
    <property type="match status" value="1"/>
</dbReference>
<dbReference type="InterPro" id="IPR004839">
    <property type="entry name" value="Aminotransferase_I/II_large"/>
</dbReference>
<feature type="domain" description="Aminotransferase class I/classII large" evidence="1">
    <location>
        <begin position="81"/>
        <end position="168"/>
    </location>
</feature>
<proteinExistence type="predicted"/>
<organism evidence="2 3">
    <name type="scientific">Citrus x changshan-huyou</name>
    <dbReference type="NCBI Taxonomy" id="2935761"/>
    <lineage>
        <taxon>Eukaryota</taxon>
        <taxon>Viridiplantae</taxon>
        <taxon>Streptophyta</taxon>
        <taxon>Embryophyta</taxon>
        <taxon>Tracheophyta</taxon>
        <taxon>Spermatophyta</taxon>
        <taxon>Magnoliopsida</taxon>
        <taxon>eudicotyledons</taxon>
        <taxon>Gunneridae</taxon>
        <taxon>Pentapetalae</taxon>
        <taxon>rosids</taxon>
        <taxon>malvids</taxon>
        <taxon>Sapindales</taxon>
        <taxon>Rutaceae</taxon>
        <taxon>Aurantioideae</taxon>
        <taxon>Citrus</taxon>
    </lineage>
</organism>
<accession>A0AAP0QT30</accession>
<dbReference type="SUPFAM" id="SSF53383">
    <property type="entry name" value="PLP-dependent transferases"/>
    <property type="match status" value="1"/>
</dbReference>
<dbReference type="InterPro" id="IPR015424">
    <property type="entry name" value="PyrdxlP-dep_Trfase"/>
</dbReference>
<reference evidence="2 3" key="1">
    <citation type="submission" date="2024-05" db="EMBL/GenBank/DDBJ databases">
        <title>Haplotype-resolved chromosome-level genome assembly of Huyou (Citrus changshanensis).</title>
        <authorList>
            <person name="Miao C."/>
            <person name="Chen W."/>
            <person name="Wu Y."/>
            <person name="Wang L."/>
            <person name="Zhao S."/>
            <person name="Grierson D."/>
            <person name="Xu C."/>
            <person name="Chen K."/>
        </authorList>
    </citation>
    <scope>NUCLEOTIDE SEQUENCE [LARGE SCALE GENOMIC DNA]</scope>
    <source>
        <strain evidence="2">01-14</strain>
        <tissue evidence="2">Leaf</tissue>
    </source>
</reference>
<keyword evidence="3" id="KW-1185">Reference proteome</keyword>
<dbReference type="PANTHER" id="PTHR47087">
    <property type="entry name" value="METHIONINE S-METHYLTRANSFERASE"/>
    <property type="match status" value="1"/>
</dbReference>
<sequence>MIGFSRSVISVLNGAEPSITETPNSDLIHMGCRPKLLAIPSLVKAAIFESFAGKNMSESEIDVTPSIKQCIKSNFGFPNGNYVSAAKFLKASIVNIPTVYEVGLKKTERTLVTILETVKKPWVYISGPTVNPTGLLYSNKEIENILTVCVKYGPRVVIDASFSGLQFNYEGWGGCNLEGCLSKLYRLSLCLCWRAVSEDAYWRIQTNVI</sequence>
<dbReference type="GO" id="GO:0030170">
    <property type="term" value="F:pyridoxal phosphate binding"/>
    <property type="evidence" value="ECO:0007669"/>
    <property type="project" value="InterPro"/>
</dbReference>
<gene>
    <name evidence="2" type="ORF">WN944_005719</name>
</gene>
<name>A0AAP0QT30_9ROSI</name>
<dbReference type="Gene3D" id="3.40.640.10">
    <property type="entry name" value="Type I PLP-dependent aspartate aminotransferase-like (Major domain)"/>
    <property type="match status" value="1"/>
</dbReference>
<dbReference type="Pfam" id="PF00155">
    <property type="entry name" value="Aminotran_1_2"/>
    <property type="match status" value="1"/>
</dbReference>
<dbReference type="AlphaFoldDB" id="A0AAP0QT30"/>
<evidence type="ECO:0000313" key="3">
    <source>
        <dbReference type="Proteomes" id="UP001428341"/>
    </source>
</evidence>
<evidence type="ECO:0000313" key="2">
    <source>
        <dbReference type="EMBL" id="KAK9213734.1"/>
    </source>
</evidence>
<comment type="caution">
    <text evidence="2">The sequence shown here is derived from an EMBL/GenBank/DDBJ whole genome shotgun (WGS) entry which is preliminary data.</text>
</comment>
<dbReference type="InterPro" id="IPR015421">
    <property type="entry name" value="PyrdxlP-dep_Trfase_major"/>
</dbReference>
<dbReference type="Proteomes" id="UP001428341">
    <property type="component" value="Unassembled WGS sequence"/>
</dbReference>